<feature type="compositionally biased region" description="Polar residues" evidence="3">
    <location>
        <begin position="10"/>
        <end position="30"/>
    </location>
</feature>
<keyword evidence="1" id="KW-0489">Methyltransferase</keyword>
<reference evidence="5" key="1">
    <citation type="submission" date="2020-05" db="EMBL/GenBank/DDBJ databases">
        <authorList>
            <person name="Chiriac C."/>
            <person name="Salcher M."/>
            <person name="Ghai R."/>
            <person name="Kavagutti S V."/>
        </authorList>
    </citation>
    <scope>NUCLEOTIDE SEQUENCE</scope>
</reference>
<dbReference type="Gene3D" id="3.40.50.150">
    <property type="entry name" value="Vaccinia Virus protein VP39"/>
    <property type="match status" value="1"/>
</dbReference>
<dbReference type="InterPro" id="IPR029063">
    <property type="entry name" value="SAM-dependent_MTases_sf"/>
</dbReference>
<dbReference type="CDD" id="cd02440">
    <property type="entry name" value="AdoMet_MTases"/>
    <property type="match status" value="1"/>
</dbReference>
<dbReference type="PANTHER" id="PTHR43861">
    <property type="entry name" value="TRANS-ACONITATE 2-METHYLTRANSFERASE-RELATED"/>
    <property type="match status" value="1"/>
</dbReference>
<organism evidence="5">
    <name type="scientific">freshwater metagenome</name>
    <dbReference type="NCBI Taxonomy" id="449393"/>
    <lineage>
        <taxon>unclassified sequences</taxon>
        <taxon>metagenomes</taxon>
        <taxon>ecological metagenomes</taxon>
    </lineage>
</organism>
<dbReference type="AlphaFoldDB" id="A0A6J7FE06"/>
<evidence type="ECO:0000256" key="3">
    <source>
        <dbReference type="SAM" id="MobiDB-lite"/>
    </source>
</evidence>
<dbReference type="GO" id="GO:0008168">
    <property type="term" value="F:methyltransferase activity"/>
    <property type="evidence" value="ECO:0007669"/>
    <property type="project" value="UniProtKB-KW"/>
</dbReference>
<dbReference type="EMBL" id="CAFBLP010000132">
    <property type="protein sequence ID" value="CAB4894332.1"/>
    <property type="molecule type" value="Genomic_DNA"/>
</dbReference>
<accession>A0A6J7FE06</accession>
<gene>
    <name evidence="5" type="ORF">UFOPK3376_03062</name>
</gene>
<name>A0A6J7FE06_9ZZZZ</name>
<dbReference type="PANTHER" id="PTHR43861:SF1">
    <property type="entry name" value="TRANS-ACONITATE 2-METHYLTRANSFERASE"/>
    <property type="match status" value="1"/>
</dbReference>
<evidence type="ECO:0000259" key="4">
    <source>
        <dbReference type="Pfam" id="PF13649"/>
    </source>
</evidence>
<dbReference type="InterPro" id="IPR041698">
    <property type="entry name" value="Methyltransf_25"/>
</dbReference>
<evidence type="ECO:0000313" key="5">
    <source>
        <dbReference type="EMBL" id="CAB4894332.1"/>
    </source>
</evidence>
<evidence type="ECO:0000256" key="1">
    <source>
        <dbReference type="ARBA" id="ARBA00022603"/>
    </source>
</evidence>
<keyword evidence="2" id="KW-0808">Transferase</keyword>
<dbReference type="Pfam" id="PF13649">
    <property type="entry name" value="Methyltransf_25"/>
    <property type="match status" value="1"/>
</dbReference>
<feature type="domain" description="Methyltransferase" evidence="4">
    <location>
        <begin position="78"/>
        <end position="174"/>
    </location>
</feature>
<proteinExistence type="predicted"/>
<dbReference type="SUPFAM" id="SSF53335">
    <property type="entry name" value="S-adenosyl-L-methionine-dependent methyltransferases"/>
    <property type="match status" value="1"/>
</dbReference>
<feature type="region of interest" description="Disordered" evidence="3">
    <location>
        <begin position="1"/>
        <end position="30"/>
    </location>
</feature>
<protein>
    <submittedName>
        <fullName evidence="5">Unannotated protein</fullName>
    </submittedName>
</protein>
<sequence>MVPGFPPSTAPNNVGGSEAQGCNTVAMTDTGPNQQQATYWTQAAGPQWVQQQVMFDQMLTHFGGAALAALAAQPGERVLDIGCGTATTTLAIADAVGPTGWVIGADISTTMIEAARLHAATRPNVSFVVADAQTDRIAPLDDPADAAFSRFGVMFFSDPVAAFTNIAANVRSGGRLAFVCWQHEDKNEWISLPASIMRSFTPEPLLPPNNAPGPFAFHDPERVRSVLTGAGWQTVHIEPFSAPTTMGAGQGLDAAVGQSMNTSPGQALRKQVDDATFARAAEAVRSALSEHMLGGAVTFPGNVWIVTAHR</sequence>
<evidence type="ECO:0000256" key="2">
    <source>
        <dbReference type="ARBA" id="ARBA00022679"/>
    </source>
</evidence>
<dbReference type="GO" id="GO:0032259">
    <property type="term" value="P:methylation"/>
    <property type="evidence" value="ECO:0007669"/>
    <property type="project" value="UniProtKB-KW"/>
</dbReference>